<comment type="caution">
    <text evidence="1">The sequence shown here is derived from an EMBL/GenBank/DDBJ whole genome shotgun (WGS) entry which is preliminary data.</text>
</comment>
<evidence type="ECO:0000313" key="2">
    <source>
        <dbReference type="Proteomes" id="UP001143910"/>
    </source>
</evidence>
<proteinExistence type="predicted"/>
<evidence type="ECO:0000313" key="1">
    <source>
        <dbReference type="EMBL" id="KAJ2972849.1"/>
    </source>
</evidence>
<name>A0ACC1N328_9HYPO</name>
<protein>
    <submittedName>
        <fullName evidence="1">Uncharacterized protein</fullName>
    </submittedName>
</protein>
<dbReference type="Proteomes" id="UP001143910">
    <property type="component" value="Unassembled WGS sequence"/>
</dbReference>
<organism evidence="1 2">
    <name type="scientific">Zarea fungicola</name>
    <dbReference type="NCBI Taxonomy" id="93591"/>
    <lineage>
        <taxon>Eukaryota</taxon>
        <taxon>Fungi</taxon>
        <taxon>Dikarya</taxon>
        <taxon>Ascomycota</taxon>
        <taxon>Pezizomycotina</taxon>
        <taxon>Sordariomycetes</taxon>
        <taxon>Hypocreomycetidae</taxon>
        <taxon>Hypocreales</taxon>
        <taxon>Cordycipitaceae</taxon>
        <taxon>Zarea</taxon>
    </lineage>
</organism>
<sequence length="147" mass="15553">MTQVVVSPRSAAQPSTSTTSTDTASSSSVTPLSVNFNRFVQKHIRYLPDYPYIPRPRWVPPSLTTTTTSSASVSLSSASTSSASTTDNGKQQGQQEEEQEPRQPSLSVVSPPVALAFPSGLNAVVRDTLVLPSALLRTSGEFTQGVA</sequence>
<reference evidence="1" key="1">
    <citation type="submission" date="2022-08" db="EMBL/GenBank/DDBJ databases">
        <title>Genome Sequence of Lecanicillium fungicola.</title>
        <authorList>
            <person name="Buettner E."/>
        </authorList>
    </citation>
    <scope>NUCLEOTIDE SEQUENCE</scope>
    <source>
        <strain evidence="1">Babe33</strain>
    </source>
</reference>
<dbReference type="EMBL" id="JANJQO010001071">
    <property type="protein sequence ID" value="KAJ2972849.1"/>
    <property type="molecule type" value="Genomic_DNA"/>
</dbReference>
<gene>
    <name evidence="1" type="ORF">NQ176_g6923</name>
</gene>
<keyword evidence="2" id="KW-1185">Reference proteome</keyword>
<accession>A0ACC1N328</accession>